<organism evidence="1 2">
    <name type="scientific">Entomophthora muscae</name>
    <dbReference type="NCBI Taxonomy" id="34485"/>
    <lineage>
        <taxon>Eukaryota</taxon>
        <taxon>Fungi</taxon>
        <taxon>Fungi incertae sedis</taxon>
        <taxon>Zoopagomycota</taxon>
        <taxon>Entomophthoromycotina</taxon>
        <taxon>Entomophthoromycetes</taxon>
        <taxon>Entomophthorales</taxon>
        <taxon>Entomophthoraceae</taxon>
        <taxon>Entomophthora</taxon>
    </lineage>
</organism>
<comment type="caution">
    <text evidence="1">The sequence shown here is derived from an EMBL/GenBank/DDBJ whole genome shotgun (WGS) entry which is preliminary data.</text>
</comment>
<gene>
    <name evidence="1" type="ORF">DSO57_1011383</name>
</gene>
<name>A0ACC2THQ8_9FUNG</name>
<dbReference type="Proteomes" id="UP001165960">
    <property type="component" value="Unassembled WGS sequence"/>
</dbReference>
<evidence type="ECO:0000313" key="2">
    <source>
        <dbReference type="Proteomes" id="UP001165960"/>
    </source>
</evidence>
<reference evidence="1" key="1">
    <citation type="submission" date="2022-04" db="EMBL/GenBank/DDBJ databases">
        <title>Genome of the entomopathogenic fungus Entomophthora muscae.</title>
        <authorList>
            <person name="Elya C."/>
            <person name="Lovett B.R."/>
            <person name="Lee E."/>
            <person name="Macias A.M."/>
            <person name="Hajek A.E."/>
            <person name="De Bivort B.L."/>
            <person name="Kasson M.T."/>
            <person name="De Fine Licht H.H."/>
            <person name="Stajich J.E."/>
        </authorList>
    </citation>
    <scope>NUCLEOTIDE SEQUENCE</scope>
    <source>
        <strain evidence="1">Berkeley</strain>
    </source>
</reference>
<proteinExistence type="predicted"/>
<dbReference type="EMBL" id="QTSX02002879">
    <property type="protein sequence ID" value="KAJ9073931.1"/>
    <property type="molecule type" value="Genomic_DNA"/>
</dbReference>
<evidence type="ECO:0000313" key="1">
    <source>
        <dbReference type="EMBL" id="KAJ9073931.1"/>
    </source>
</evidence>
<sequence>MKLPTRLPSLSDISSGSFHFFPEDGHTGEGCQLFDGFALGIQFLLGSLALASLLLKRYHEHPRRPPLIWFFDVSKQAFGGSLVHMLNVGVSIFSGGETSTTRNPCVWYLLNLLLDTTLGVGVLYVVLNFLHKVLDKFGFHSIIASGYYGKPPKASIWGGQFLVFLSGLILMKLLVVLILTMFPIILLLGQFFLSPFERLEDPRYQVVVVMLLVPLVMNVVQFWLTDHIIKARPTIPLGISTDNPNGFMNSSEPLLSVSGSSSSSPIHSPQFGPSLNDYDSDQSHHY</sequence>
<keyword evidence="2" id="KW-1185">Reference proteome</keyword>
<protein>
    <submittedName>
        <fullName evidence="1">Uncharacterized protein</fullName>
    </submittedName>
</protein>
<accession>A0ACC2THQ8</accession>